<feature type="compositionally biased region" description="Basic and acidic residues" evidence="1">
    <location>
        <begin position="52"/>
        <end position="73"/>
    </location>
</feature>
<accession>A0A4Z1JA65</accession>
<dbReference type="Proteomes" id="UP000297229">
    <property type="component" value="Unassembled WGS sequence"/>
</dbReference>
<proteinExistence type="predicted"/>
<feature type="region of interest" description="Disordered" evidence="1">
    <location>
        <begin position="1"/>
        <end position="73"/>
    </location>
</feature>
<evidence type="ECO:0000313" key="3">
    <source>
        <dbReference type="Proteomes" id="UP000297229"/>
    </source>
</evidence>
<name>A0A4Z1JA65_9HELO</name>
<protein>
    <submittedName>
        <fullName evidence="2">Uncharacterized protein</fullName>
    </submittedName>
</protein>
<dbReference type="EMBL" id="PQXM01000713">
    <property type="protein sequence ID" value="TGO70506.1"/>
    <property type="molecule type" value="Genomic_DNA"/>
</dbReference>
<evidence type="ECO:0000256" key="1">
    <source>
        <dbReference type="SAM" id="MobiDB-lite"/>
    </source>
</evidence>
<evidence type="ECO:0000313" key="2">
    <source>
        <dbReference type="EMBL" id="TGO70506.1"/>
    </source>
</evidence>
<keyword evidence="3" id="KW-1185">Reference proteome</keyword>
<comment type="caution">
    <text evidence="2">The sequence shown here is derived from an EMBL/GenBank/DDBJ whole genome shotgun (WGS) entry which is preliminary data.</text>
</comment>
<sequence>MTTWRYRPRADFPGCRNESQESEGTGAHGVTVVDGLRRGEEAMEGAYPGEQRGARPRESVEEPVEEYGREVRR</sequence>
<reference evidence="2 3" key="1">
    <citation type="submission" date="2017-12" db="EMBL/GenBank/DDBJ databases">
        <title>Comparative genomics of Botrytis spp.</title>
        <authorList>
            <person name="Valero-Jimenez C.A."/>
            <person name="Tapia P."/>
            <person name="Veloso J."/>
            <person name="Silva-Moreno E."/>
            <person name="Staats M."/>
            <person name="Valdes J.H."/>
            <person name="Van Kan J.A.L."/>
        </authorList>
    </citation>
    <scope>NUCLEOTIDE SEQUENCE [LARGE SCALE GENOMIC DNA]</scope>
    <source>
        <strain evidence="2 3">Be9601</strain>
    </source>
</reference>
<organism evidence="2 3">
    <name type="scientific">Botrytis elliptica</name>
    <dbReference type="NCBI Taxonomy" id="278938"/>
    <lineage>
        <taxon>Eukaryota</taxon>
        <taxon>Fungi</taxon>
        <taxon>Dikarya</taxon>
        <taxon>Ascomycota</taxon>
        <taxon>Pezizomycotina</taxon>
        <taxon>Leotiomycetes</taxon>
        <taxon>Helotiales</taxon>
        <taxon>Sclerotiniaceae</taxon>
        <taxon>Botrytis</taxon>
    </lineage>
</organism>
<dbReference type="AlphaFoldDB" id="A0A4Z1JA65"/>
<gene>
    <name evidence="2" type="ORF">BELL_0715g00030</name>
</gene>